<protein>
    <submittedName>
        <fullName evidence="2">Uncharacterized protein</fullName>
    </submittedName>
</protein>
<dbReference type="EMBL" id="CAXAMM010042032">
    <property type="protein sequence ID" value="CAK9102627.1"/>
    <property type="molecule type" value="Genomic_DNA"/>
</dbReference>
<feature type="region of interest" description="Disordered" evidence="1">
    <location>
        <begin position="275"/>
        <end position="304"/>
    </location>
</feature>
<gene>
    <name evidence="2" type="ORF">SCF082_LOCUS47964</name>
</gene>
<feature type="region of interest" description="Disordered" evidence="1">
    <location>
        <begin position="476"/>
        <end position="514"/>
    </location>
</feature>
<feature type="region of interest" description="Disordered" evidence="1">
    <location>
        <begin position="343"/>
        <end position="416"/>
    </location>
</feature>
<feature type="region of interest" description="Disordered" evidence="1">
    <location>
        <begin position="154"/>
        <end position="216"/>
    </location>
</feature>
<feature type="compositionally biased region" description="Polar residues" evidence="1">
    <location>
        <begin position="399"/>
        <end position="411"/>
    </location>
</feature>
<name>A0ABP0RPR4_9DINO</name>
<feature type="compositionally biased region" description="Polar residues" evidence="1">
    <location>
        <begin position="555"/>
        <end position="576"/>
    </location>
</feature>
<evidence type="ECO:0000313" key="2">
    <source>
        <dbReference type="EMBL" id="CAK9102627.1"/>
    </source>
</evidence>
<feature type="compositionally biased region" description="Basic residues" evidence="1">
    <location>
        <begin position="357"/>
        <end position="379"/>
    </location>
</feature>
<feature type="compositionally biased region" description="Basic and acidic residues" evidence="1">
    <location>
        <begin position="295"/>
        <end position="304"/>
    </location>
</feature>
<reference evidence="2 3" key="1">
    <citation type="submission" date="2024-02" db="EMBL/GenBank/DDBJ databases">
        <authorList>
            <person name="Chen Y."/>
            <person name="Shah S."/>
            <person name="Dougan E. K."/>
            <person name="Thang M."/>
            <person name="Chan C."/>
        </authorList>
    </citation>
    <scope>NUCLEOTIDE SEQUENCE [LARGE SCALE GENOMIC DNA]</scope>
</reference>
<feature type="region of interest" description="Disordered" evidence="1">
    <location>
        <begin position="529"/>
        <end position="580"/>
    </location>
</feature>
<feature type="compositionally biased region" description="Acidic residues" evidence="1">
    <location>
        <begin position="191"/>
        <end position="203"/>
    </location>
</feature>
<comment type="caution">
    <text evidence="2">The sequence shown here is derived from an EMBL/GenBank/DDBJ whole genome shotgun (WGS) entry which is preliminary data.</text>
</comment>
<accession>A0ABP0RPR4</accession>
<feature type="region of interest" description="Disordered" evidence="1">
    <location>
        <begin position="27"/>
        <end position="62"/>
    </location>
</feature>
<sequence length="633" mass="69280">MVDALREDAQCAMQSLRSVVSAATVAATTPHNTSQQRPDERGSSAGCGSSPVAQADDDNHDGEVAAPKRKQVAETQFGGDGAHLKGLVKSYCAYATEDKLREALEDERVWQSTSLQRAKINYSLNKTRSSLVEFHKVEHVSRSRDLLSAVAKALRSKSRRRGRREIVDPATSSCSKDRASSGEGREKNEEAEQQNSDDEDDQGVEPKNTDDVENGTQNEMLKRLDAKLDNSVMQASRAQKSLTGNRKQAWSGWTVKRIVERKQKIAELLEAKAHELEQTVQTKKHSSSTSTRQAKSKDQKKAPELFRKALANHKAAKTASLAEAVKIAHAAAAEAQRKADLTFGKATGSGGNSTKYLKQRHKPAALKRKVPQQVRRKHPKLDFSPSRNEKRALSRKHSVPSSQTASGSSATRKQRDMFSEAAVASFLSNTDGDASGLALVGQLDLWEPLAKDHDPTPFKALESDFSWIQAAATRAKTNAAKSNPARRLRPASAAPQSTHPQRAMPRHRPSSAHPRPIFSEFLRAQARNPVSRDPTLLPQRPSAKPRPKSAVARRPTSSSRLVRPRPQSSKPTQSRPASVVVVKQDDAAAKQRNEHVARLSETIDTHLRTITTLMHAAAAPVASYNLVATPNPT</sequence>
<evidence type="ECO:0000256" key="1">
    <source>
        <dbReference type="SAM" id="MobiDB-lite"/>
    </source>
</evidence>
<dbReference type="Proteomes" id="UP001642464">
    <property type="component" value="Unassembled WGS sequence"/>
</dbReference>
<evidence type="ECO:0000313" key="3">
    <source>
        <dbReference type="Proteomes" id="UP001642464"/>
    </source>
</evidence>
<feature type="compositionally biased region" description="Basic residues" evidence="1">
    <location>
        <begin position="154"/>
        <end position="163"/>
    </location>
</feature>
<proteinExistence type="predicted"/>
<organism evidence="2 3">
    <name type="scientific">Durusdinium trenchii</name>
    <dbReference type="NCBI Taxonomy" id="1381693"/>
    <lineage>
        <taxon>Eukaryota</taxon>
        <taxon>Sar</taxon>
        <taxon>Alveolata</taxon>
        <taxon>Dinophyceae</taxon>
        <taxon>Suessiales</taxon>
        <taxon>Symbiodiniaceae</taxon>
        <taxon>Durusdinium</taxon>
    </lineage>
</organism>
<feature type="compositionally biased region" description="Basic and acidic residues" evidence="1">
    <location>
        <begin position="175"/>
        <end position="190"/>
    </location>
</feature>
<keyword evidence="3" id="KW-1185">Reference proteome</keyword>